<proteinExistence type="predicted"/>
<dbReference type="AlphaFoldDB" id="A0A7X6DMM7"/>
<name>A0A7X6DMM7_9BACT</name>
<gene>
    <name evidence="1" type="ORF">MNODULE_04665</name>
</gene>
<evidence type="ECO:0000313" key="1">
    <source>
        <dbReference type="EMBL" id="NKE70036.1"/>
    </source>
</evidence>
<dbReference type="Pfam" id="PF04368">
    <property type="entry name" value="DUF507"/>
    <property type="match status" value="1"/>
</dbReference>
<keyword evidence="2" id="KW-1185">Reference proteome</keyword>
<organism evidence="1 2">
    <name type="scientific">Candidatus Manganitrophus noduliformans</name>
    <dbReference type="NCBI Taxonomy" id="2606439"/>
    <lineage>
        <taxon>Bacteria</taxon>
        <taxon>Pseudomonadati</taxon>
        <taxon>Nitrospirota</taxon>
        <taxon>Nitrospiria</taxon>
        <taxon>Candidatus Troglogloeales</taxon>
        <taxon>Candidatus Manganitrophaceae</taxon>
        <taxon>Candidatus Manganitrophus</taxon>
    </lineage>
</organism>
<reference evidence="1 2" key="1">
    <citation type="journal article" date="2020" name="Nature">
        <title>Bacterial chemolithoautotrophy via manganese oxidation.</title>
        <authorList>
            <person name="Yu H."/>
            <person name="Leadbetter J.R."/>
        </authorList>
    </citation>
    <scope>NUCLEOTIDE SEQUENCE [LARGE SCALE GENOMIC DNA]</scope>
    <source>
        <strain evidence="1 2">Mn-1</strain>
    </source>
</reference>
<dbReference type="InterPro" id="IPR007463">
    <property type="entry name" value="DUF507"/>
</dbReference>
<protein>
    <submittedName>
        <fullName evidence="1">DUF507 family protein</fullName>
    </submittedName>
</protein>
<dbReference type="RefSeq" id="WP_168058306.1">
    <property type="nucleotide sequence ID" value="NZ_VTOW01000001.1"/>
</dbReference>
<sequence length="91" mass="10862">MALSEEKISHLSHLVLQALEKDPSVERKVEKELILRQIKRTLLSELNLDVQIDELVRQKLSSYSRRIVEGSPEWDILYQKTFNEEMKKRRK</sequence>
<evidence type="ECO:0000313" key="2">
    <source>
        <dbReference type="Proteomes" id="UP000534783"/>
    </source>
</evidence>
<dbReference type="Proteomes" id="UP000534783">
    <property type="component" value="Unassembled WGS sequence"/>
</dbReference>
<dbReference type="EMBL" id="VTOW01000001">
    <property type="protein sequence ID" value="NKE70036.1"/>
    <property type="molecule type" value="Genomic_DNA"/>
</dbReference>
<accession>A0A7X6DMM7</accession>
<comment type="caution">
    <text evidence="1">The sequence shown here is derived from an EMBL/GenBank/DDBJ whole genome shotgun (WGS) entry which is preliminary data.</text>
</comment>